<reference evidence="15 16" key="1">
    <citation type="submission" date="2018-11" db="EMBL/GenBank/DDBJ databases">
        <title>Genome assembly of Steccherinum ochraceum LE-BIN_3174, the white-rot fungus of the Steccherinaceae family (The Residual Polyporoid clade, Polyporales, Basidiomycota).</title>
        <authorList>
            <person name="Fedorova T.V."/>
            <person name="Glazunova O.A."/>
            <person name="Landesman E.O."/>
            <person name="Moiseenko K.V."/>
            <person name="Psurtseva N.V."/>
            <person name="Savinova O.S."/>
            <person name="Shakhova N.V."/>
            <person name="Tyazhelova T.V."/>
            <person name="Vasina D.V."/>
        </authorList>
    </citation>
    <scope>NUCLEOTIDE SEQUENCE [LARGE SCALE GENOMIC DNA]</scope>
    <source>
        <strain evidence="15 16">LE-BIN_3174</strain>
    </source>
</reference>
<organism evidence="15 16">
    <name type="scientific">Steccherinum ochraceum</name>
    <dbReference type="NCBI Taxonomy" id="92696"/>
    <lineage>
        <taxon>Eukaryota</taxon>
        <taxon>Fungi</taxon>
        <taxon>Dikarya</taxon>
        <taxon>Basidiomycota</taxon>
        <taxon>Agaricomycotina</taxon>
        <taxon>Agaricomycetes</taxon>
        <taxon>Polyporales</taxon>
        <taxon>Steccherinaceae</taxon>
        <taxon>Steccherinum</taxon>
    </lineage>
</organism>
<comment type="caution">
    <text evidence="15">The sequence shown here is derived from an EMBL/GenBank/DDBJ whole genome shotgun (WGS) entry which is preliminary data.</text>
</comment>
<evidence type="ECO:0000256" key="14">
    <source>
        <dbReference type="RuleBase" id="RU364047"/>
    </source>
</evidence>
<evidence type="ECO:0000256" key="2">
    <source>
        <dbReference type="ARBA" id="ARBA00004922"/>
    </source>
</evidence>
<evidence type="ECO:0000313" key="15">
    <source>
        <dbReference type="EMBL" id="TCD66700.1"/>
    </source>
</evidence>
<dbReference type="InterPro" id="IPR007873">
    <property type="entry name" value="Glycosyltransferase_ALG3"/>
</dbReference>
<evidence type="ECO:0000256" key="9">
    <source>
        <dbReference type="ARBA" id="ARBA00022989"/>
    </source>
</evidence>
<evidence type="ECO:0000256" key="8">
    <source>
        <dbReference type="ARBA" id="ARBA00022824"/>
    </source>
</evidence>
<evidence type="ECO:0000256" key="6">
    <source>
        <dbReference type="ARBA" id="ARBA00022679"/>
    </source>
</evidence>
<feature type="transmembrane region" description="Helical" evidence="14">
    <location>
        <begin position="184"/>
        <end position="209"/>
    </location>
</feature>
<evidence type="ECO:0000256" key="7">
    <source>
        <dbReference type="ARBA" id="ARBA00022692"/>
    </source>
</evidence>
<keyword evidence="16" id="KW-1185">Reference proteome</keyword>
<evidence type="ECO:0000313" key="16">
    <source>
        <dbReference type="Proteomes" id="UP000292702"/>
    </source>
</evidence>
<evidence type="ECO:0000256" key="13">
    <source>
        <dbReference type="ARBA" id="ARBA00093457"/>
    </source>
</evidence>
<dbReference type="Proteomes" id="UP000292702">
    <property type="component" value="Unassembled WGS sequence"/>
</dbReference>
<dbReference type="EMBL" id="RWJN01000125">
    <property type="protein sequence ID" value="TCD66700.1"/>
    <property type="molecule type" value="Genomic_DNA"/>
</dbReference>
<feature type="transmembrane region" description="Helical" evidence="14">
    <location>
        <begin position="216"/>
        <end position="236"/>
    </location>
</feature>
<gene>
    <name evidence="15" type="primary">ALG3</name>
    <name evidence="15" type="ORF">EIP91_001055</name>
</gene>
<dbReference type="GO" id="GO:0005789">
    <property type="term" value="C:endoplasmic reticulum membrane"/>
    <property type="evidence" value="ECO:0007669"/>
    <property type="project" value="UniProtKB-SubCell"/>
</dbReference>
<evidence type="ECO:0000256" key="12">
    <source>
        <dbReference type="ARBA" id="ARBA00049506"/>
    </source>
</evidence>
<comment type="caution">
    <text evidence="14">Lacks conserved residue(s) required for the propagation of feature annotation.</text>
</comment>
<dbReference type="Pfam" id="PF05208">
    <property type="entry name" value="ALG3"/>
    <property type="match status" value="1"/>
</dbReference>
<keyword evidence="7 14" id="KW-0812">Transmembrane</keyword>
<comment type="subcellular location">
    <subcellularLocation>
        <location evidence="1 14">Endoplasmic reticulum membrane</location>
        <topology evidence="1 14">Multi-pass membrane protein</topology>
    </subcellularLocation>
</comment>
<dbReference type="AlphaFoldDB" id="A0A4R0REN7"/>
<keyword evidence="6 14" id="KW-0808">Transferase</keyword>
<dbReference type="UniPathway" id="UPA00378"/>
<evidence type="ECO:0000256" key="3">
    <source>
        <dbReference type="ARBA" id="ARBA00011964"/>
    </source>
</evidence>
<evidence type="ECO:0000256" key="11">
    <source>
        <dbReference type="ARBA" id="ARBA00044743"/>
    </source>
</evidence>
<feature type="transmembrane region" description="Helical" evidence="14">
    <location>
        <begin position="275"/>
        <end position="293"/>
    </location>
</feature>
<dbReference type="EC" id="2.4.1.258" evidence="3 14"/>
<keyword evidence="5 14" id="KW-0328">Glycosyltransferase</keyword>
<evidence type="ECO:0000256" key="5">
    <source>
        <dbReference type="ARBA" id="ARBA00022676"/>
    </source>
</evidence>
<keyword evidence="9 14" id="KW-1133">Transmembrane helix</keyword>
<comment type="similarity">
    <text evidence="13">Belongs to the glycosyltransferase ALG3 family.</text>
</comment>
<protein>
    <recommendedName>
        <fullName evidence="4 14">Dol-P-Man:Man(5)GlcNAc(2)-PP-Dol alpha-1,3-mannosyltransferase</fullName>
        <ecNumber evidence="3 14">2.4.1.258</ecNumber>
    </recommendedName>
    <alternativeName>
        <fullName evidence="14">Dol-P-Man-dependent alpha(1-3)-mannosyltransferase</fullName>
    </alternativeName>
</protein>
<comment type="pathway">
    <text evidence="2 14">Protein modification; protein glycosylation.</text>
</comment>
<evidence type="ECO:0000256" key="4">
    <source>
        <dbReference type="ARBA" id="ARBA00015561"/>
    </source>
</evidence>
<dbReference type="PANTHER" id="PTHR12646">
    <property type="entry name" value="NOT56 - RELATED"/>
    <property type="match status" value="1"/>
</dbReference>
<keyword evidence="10 14" id="KW-0472">Membrane</keyword>
<keyword evidence="8 14" id="KW-0256">Endoplasmic reticulum</keyword>
<dbReference type="STRING" id="92696.A0A4R0REN7"/>
<comment type="function">
    <text evidence="11 14">Dol-P-Man:Man(5)GlcNAc(2)-PP-Dol alpha-1,3-mannosyltransferase that operates in the biosynthetic pathway of dolichol-linked oligosaccharides, the glycan precursors employed in protein asparagine (N)-glycosylation. The assembly of dolichol-linked oligosaccharides begins on the cytosolic side of the endoplasmic reticulum membrane and finishes in its lumen. The sequential addition of sugars to dolichol pyrophosphate produces dolichol-linked oligosaccharides containing fourteen sugars, including two GlcNAcs, nine mannoses and three glucoses. Once assembled, the oligosaccharide is transferred from the lipid to nascent proteins by oligosaccharyltransferases. In the lumen of the endoplasmic reticulum, adds the first dolichyl beta-D-mannosyl phosphate derived mannose in an alpha-1,3 linkage to Man(5)GlcNAc(2)-PP-dolichol to produce Man(6)GlcNAc(2)-PP-dolichol.</text>
</comment>
<proteinExistence type="inferred from homology"/>
<sequence>MSSPRLLGIRSYNDAVAYATALLTNPQYFTTLAALVILGDAVLTQLIIRFASYTEIDWETYIYQLELYLKGERNYAEISGPTGPLVYPAGHVMVHHLLYLVTDQGTSIATAQQIYGGLYIVSLALTCVIYGRAGGIPNWVLLLLPLSKRLHSIYVLRLFNDTWSVVAAQAAIVAYGYGQDVVGTLLFSAALSVKMSALLYLPGIVVVLFRRSNIRGVAAHLIIMLTAQIAVGLPFLRKDELEYITGAFNFGRAFLYKWTVNWKIVDEETFLNPSFAMALLTGHVVALLAFGLFRWCRSDGGVFALIGRGLANRQLRRYSPALVPITPDYVATVLMTSNLIGIIFARSLHYQFYSWYAQQIPFLAWRTKQPVAIKLALLAVIEYAWNVYPATNISSSVLLGANIILLRGVFFGYPEGMDSSQVQSDAEKVKAE</sequence>
<accession>A0A4R0REN7</accession>
<dbReference type="PANTHER" id="PTHR12646:SF0">
    <property type="entry name" value="DOL-P-MAN:MAN(5)GLCNAC(2)-PP-DOL ALPHA-1,3-MANNOSYLTRANSFERASE"/>
    <property type="match status" value="1"/>
</dbReference>
<name>A0A4R0REN7_9APHY</name>
<evidence type="ECO:0000256" key="10">
    <source>
        <dbReference type="ARBA" id="ARBA00023136"/>
    </source>
</evidence>
<dbReference type="OrthoDB" id="20028at2759"/>
<comment type="catalytic activity">
    <reaction evidence="12 14">
        <text>an alpha-D-Man-(1-&gt;2)-alpha-D-Man-(1-&gt;2)-alpha-D-Man-(1-&gt;3)-[alpha-D-Man-(1-&gt;6)]-beta-D-Man-(1-&gt;4)-beta-D-GlcNAc-(1-&gt;4)-alpha-D-GlcNAc-diphospho-di-trans,poly-cis-dolichol + a di-trans,poly-cis-dolichyl beta-D-mannosyl phosphate = an alpha-D-Man-(1-&gt;2)-alpha-D-Man-(1-&gt;2)-alpha-D-Man-(1-&gt;3)-[alpha-D-Man-(1-&gt;3)-alpha-D-Man-(1-&gt;6)]-beta-D-Man-(1-&gt;4)-beta-D-GlcNAc-(1-&gt;4)-alpha-D-GlcNAc-diphospho-di-trans,poly-cis-dolichol + a di-trans,poly-cis-dolichyl phosphate + H(+)</text>
        <dbReference type="Rhea" id="RHEA:29527"/>
        <dbReference type="Rhea" id="RHEA-COMP:19498"/>
        <dbReference type="Rhea" id="RHEA-COMP:19501"/>
        <dbReference type="Rhea" id="RHEA-COMP:19516"/>
        <dbReference type="Rhea" id="RHEA-COMP:19517"/>
        <dbReference type="ChEBI" id="CHEBI:15378"/>
        <dbReference type="ChEBI" id="CHEBI:57683"/>
        <dbReference type="ChEBI" id="CHEBI:58211"/>
        <dbReference type="ChEBI" id="CHEBI:132515"/>
        <dbReference type="ChEBI" id="CHEBI:132516"/>
        <dbReference type="EC" id="2.4.1.258"/>
    </reaction>
    <physiologicalReaction direction="left-to-right" evidence="12 14">
        <dbReference type="Rhea" id="RHEA:29528"/>
    </physiologicalReaction>
</comment>
<dbReference type="GO" id="GO:0052925">
    <property type="term" value="F:dol-P-Man:Man(5)GlcNAc(2)-PP-Dol alpha-1,3-mannosyltransferase activity"/>
    <property type="evidence" value="ECO:0007669"/>
    <property type="project" value="UniProtKB-EC"/>
</dbReference>
<evidence type="ECO:0000256" key="1">
    <source>
        <dbReference type="ARBA" id="ARBA00004477"/>
    </source>
</evidence>